<dbReference type="SUPFAM" id="SSF51658">
    <property type="entry name" value="Xylose isomerase-like"/>
    <property type="match status" value="1"/>
</dbReference>
<dbReference type="NCBIfam" id="NF003818">
    <property type="entry name" value="PRK05409.1"/>
    <property type="match status" value="1"/>
</dbReference>
<organism evidence="1 2">
    <name type="scientific">Haliangium ochraceum (strain DSM 14365 / JCM 11303 / SMP-2)</name>
    <dbReference type="NCBI Taxonomy" id="502025"/>
    <lineage>
        <taxon>Bacteria</taxon>
        <taxon>Pseudomonadati</taxon>
        <taxon>Myxococcota</taxon>
        <taxon>Polyangia</taxon>
        <taxon>Haliangiales</taxon>
        <taxon>Kofleriaceae</taxon>
        <taxon>Haliangium</taxon>
    </lineage>
</organism>
<reference evidence="1 2" key="1">
    <citation type="journal article" date="2010" name="Stand. Genomic Sci.">
        <title>Complete genome sequence of Haliangium ochraceum type strain (SMP-2).</title>
        <authorList>
            <consortium name="US DOE Joint Genome Institute (JGI-PGF)"/>
            <person name="Ivanova N."/>
            <person name="Daum C."/>
            <person name="Lang E."/>
            <person name="Abt B."/>
            <person name="Kopitz M."/>
            <person name="Saunders E."/>
            <person name="Lapidus A."/>
            <person name="Lucas S."/>
            <person name="Glavina Del Rio T."/>
            <person name="Nolan M."/>
            <person name="Tice H."/>
            <person name="Copeland A."/>
            <person name="Cheng J.F."/>
            <person name="Chen F."/>
            <person name="Bruce D."/>
            <person name="Goodwin L."/>
            <person name="Pitluck S."/>
            <person name="Mavromatis K."/>
            <person name="Pati A."/>
            <person name="Mikhailova N."/>
            <person name="Chen A."/>
            <person name="Palaniappan K."/>
            <person name="Land M."/>
            <person name="Hauser L."/>
            <person name="Chang Y.J."/>
            <person name="Jeffries C.D."/>
            <person name="Detter J.C."/>
            <person name="Brettin T."/>
            <person name="Rohde M."/>
            <person name="Goker M."/>
            <person name="Bristow J."/>
            <person name="Markowitz V."/>
            <person name="Eisen J.A."/>
            <person name="Hugenholtz P."/>
            <person name="Kyrpides N.C."/>
            <person name="Klenk H.P."/>
        </authorList>
    </citation>
    <scope>NUCLEOTIDE SEQUENCE [LARGE SCALE GENOMIC DNA]</scope>
    <source>
        <strain evidence="2">DSM 14365 / CIP 107738 / JCM 11303 / AJ 13395 / SMP-2</strain>
    </source>
</reference>
<dbReference type="PANTHER" id="PTHR42194:SF1">
    <property type="entry name" value="UPF0276 PROTEIN HI_1600"/>
    <property type="match status" value="1"/>
</dbReference>
<dbReference type="Proteomes" id="UP000001880">
    <property type="component" value="Chromosome"/>
</dbReference>
<proteinExistence type="predicted"/>
<dbReference type="EMBL" id="CP001804">
    <property type="protein sequence ID" value="ACY14134.1"/>
    <property type="molecule type" value="Genomic_DNA"/>
</dbReference>
<protein>
    <submittedName>
        <fullName evidence="1">Uncharacterized protein</fullName>
    </submittedName>
</protein>
<evidence type="ECO:0000313" key="1">
    <source>
        <dbReference type="EMBL" id="ACY14134.1"/>
    </source>
</evidence>
<dbReference type="PANTHER" id="PTHR42194">
    <property type="entry name" value="UPF0276 PROTEIN HI_1600"/>
    <property type="match status" value="1"/>
</dbReference>
<accession>D0LW00</accession>
<dbReference type="eggNOG" id="COG3220">
    <property type="taxonomic scope" value="Bacteria"/>
</dbReference>
<dbReference type="RefSeq" id="WP_012826743.1">
    <property type="nucleotide sequence ID" value="NC_013440.1"/>
</dbReference>
<evidence type="ECO:0000313" key="2">
    <source>
        <dbReference type="Proteomes" id="UP000001880"/>
    </source>
</evidence>
<dbReference type="Gene3D" id="3.20.20.150">
    <property type="entry name" value="Divalent-metal-dependent TIM barrel enzymes"/>
    <property type="match status" value="1"/>
</dbReference>
<dbReference type="InterPro" id="IPR036237">
    <property type="entry name" value="Xyl_isomerase-like_sf"/>
</dbReference>
<gene>
    <name evidence="1" type="ordered locus">Hoch_1584</name>
</gene>
<name>D0LW00_HALO1</name>
<sequence>MPDFTPPPRLGVGITYLANAPAFMEAARSMVDFYEFSPDVLCHEHGSGDDRRLVPRPELMARALRDTADLPLVVHGLGLSIGSAQGWNQAYLTLLDSVHEQRRFLWHSEHLGFLLTERADGRELNTGIPLPLPFTEESLALLASRGAALQERYGVPFLLENLSYYLPELPAEDGRDEVAFLNDFSERSGCGLLFDLYNFHCNAVNLGFDAHEALTRVRLDRIVQVHVAGGMSHDGFLMDVHSEAVPEPVWELLEWLVPRAPQLAGVSYELLEEAKLSPAAVRHQLERARDIWERHHGTA</sequence>
<dbReference type="Pfam" id="PF05114">
    <property type="entry name" value="MbnB_TglH_ChrH"/>
    <property type="match status" value="1"/>
</dbReference>
<dbReference type="AlphaFoldDB" id="D0LW00"/>
<keyword evidence="2" id="KW-1185">Reference proteome</keyword>
<dbReference type="KEGG" id="hoh:Hoch_1584"/>
<dbReference type="HOGENOM" id="CLU_064263_0_0_7"/>
<dbReference type="InterPro" id="IPR007801">
    <property type="entry name" value="MbnB/TglH/ChrH"/>
</dbReference>
<dbReference type="STRING" id="502025.Hoch_1584"/>